<name>A0A1W6EVU8_AMPCP</name>
<sequence>MKAILILCTCIAFCRLASTMSTTDDARAAHRMKLYTRYVGEIQNDMQKKIDELSGHDMLKILKVQYLWTLSQRIMLNNLNLKISKALDDTRKYIHSITGKTINLEYCNDEQRKAFEALQNRALLMYYKCEETGIAQLTMPSADMRKIAEQGNRIVEKLDTMISSCMLSNSPVMQESCTIATISEIEPLVQAFSTKYESARHVLVNEYELISQNFDDCSERQIRPVDQEIPEITAATSKCVHEDN</sequence>
<evidence type="ECO:0000313" key="2">
    <source>
        <dbReference type="EMBL" id="ARK19852.1"/>
    </source>
</evidence>
<feature type="chain" id="PRO_5012529305" evidence="1">
    <location>
        <begin position="20"/>
        <end position="244"/>
    </location>
</feature>
<keyword evidence="1" id="KW-0732">Signal</keyword>
<feature type="signal peptide" evidence="1">
    <location>
        <begin position="1"/>
        <end position="19"/>
    </location>
</feature>
<evidence type="ECO:0000256" key="1">
    <source>
        <dbReference type="SAM" id="SignalP"/>
    </source>
</evidence>
<accession>A0A1W6EVU8</accession>
<reference evidence="2" key="1">
    <citation type="submission" date="2017-02" db="EMBL/GenBank/DDBJ databases">
        <title>Parasitoid Jewel Wasp Mounts Multi-Pronged Neurochemical Attack to Hijack a Host Brain.</title>
        <authorList>
            <person name="Arvidson R.S."/>
            <person name="Kaiser M."/>
            <person name="Libersat F."/>
            <person name="Adams M.E."/>
        </authorList>
    </citation>
    <scope>NUCLEOTIDE SEQUENCE</scope>
    <source>
        <strain evidence="2">70</strain>
    </source>
</reference>
<protein>
    <submittedName>
        <fullName evidence="2">Venom protein</fullName>
    </submittedName>
</protein>
<dbReference type="AlphaFoldDB" id="A0A1W6EVU8"/>
<proteinExistence type="evidence at transcript level"/>
<dbReference type="EMBL" id="KY563443">
    <property type="protein sequence ID" value="ARK19852.1"/>
    <property type="molecule type" value="mRNA"/>
</dbReference>
<organism evidence="2">
    <name type="scientific">Ampulex compressa</name>
    <name type="common">Emerald cockroach wasp</name>
    <dbReference type="NCBI Taxonomy" id="860918"/>
    <lineage>
        <taxon>Eukaryota</taxon>
        <taxon>Metazoa</taxon>
        <taxon>Ecdysozoa</taxon>
        <taxon>Arthropoda</taxon>
        <taxon>Hexapoda</taxon>
        <taxon>Insecta</taxon>
        <taxon>Pterygota</taxon>
        <taxon>Neoptera</taxon>
        <taxon>Endopterygota</taxon>
        <taxon>Hymenoptera</taxon>
        <taxon>Apocrita</taxon>
        <taxon>Aculeata</taxon>
        <taxon>Apoidea</taxon>
        <taxon>Ampulicidae</taxon>
        <taxon>Ampulicini</taxon>
        <taxon>Ampulex</taxon>
    </lineage>
</organism>